<dbReference type="AlphaFoldDB" id="A0AAD9KX48"/>
<dbReference type="InterPro" id="IPR003609">
    <property type="entry name" value="Pan_app"/>
</dbReference>
<evidence type="ECO:0000313" key="3">
    <source>
        <dbReference type="Proteomes" id="UP001209878"/>
    </source>
</evidence>
<proteinExistence type="predicted"/>
<keyword evidence="3" id="KW-1185">Reference proteome</keyword>
<dbReference type="Proteomes" id="UP001209878">
    <property type="component" value="Unassembled WGS sequence"/>
</dbReference>
<gene>
    <name evidence="2" type="ORF">NP493_519g02007</name>
</gene>
<organism evidence="2 3">
    <name type="scientific">Ridgeia piscesae</name>
    <name type="common">Tubeworm</name>
    <dbReference type="NCBI Taxonomy" id="27915"/>
    <lineage>
        <taxon>Eukaryota</taxon>
        <taxon>Metazoa</taxon>
        <taxon>Spiralia</taxon>
        <taxon>Lophotrochozoa</taxon>
        <taxon>Annelida</taxon>
        <taxon>Polychaeta</taxon>
        <taxon>Sedentaria</taxon>
        <taxon>Canalipalpata</taxon>
        <taxon>Sabellida</taxon>
        <taxon>Siboglinidae</taxon>
        <taxon>Ridgeia</taxon>
    </lineage>
</organism>
<dbReference type="EMBL" id="JAODUO010000519">
    <property type="protein sequence ID" value="KAK2178994.1"/>
    <property type="molecule type" value="Genomic_DNA"/>
</dbReference>
<name>A0AAD9KX48_RIDPI</name>
<sequence length="109" mass="12528">MGYAGDKCEDCIGFFVELRNRRMGTSHNATRVNVVKTEDCMAECMKKPRRCAGIDTGYGTCLIHYKGRTYNRSRKNLKKTKRSYHYYLSACDGDKLQPPTRQHGSQHES</sequence>
<protein>
    <recommendedName>
        <fullName evidence="1">Apple domain-containing protein</fullName>
    </recommendedName>
</protein>
<dbReference type="PROSITE" id="PS50948">
    <property type="entry name" value="PAN"/>
    <property type="match status" value="1"/>
</dbReference>
<evidence type="ECO:0000313" key="2">
    <source>
        <dbReference type="EMBL" id="KAK2178994.1"/>
    </source>
</evidence>
<comment type="caution">
    <text evidence="2">The sequence shown here is derived from an EMBL/GenBank/DDBJ whole genome shotgun (WGS) entry which is preliminary data.</text>
</comment>
<evidence type="ECO:0000259" key="1">
    <source>
        <dbReference type="PROSITE" id="PS50948"/>
    </source>
</evidence>
<reference evidence="2" key="1">
    <citation type="journal article" date="2023" name="Mol. Biol. Evol.">
        <title>Third-Generation Sequencing Reveals the Adaptive Role of the Epigenome in Three Deep-Sea Polychaetes.</title>
        <authorList>
            <person name="Perez M."/>
            <person name="Aroh O."/>
            <person name="Sun Y."/>
            <person name="Lan Y."/>
            <person name="Juniper S.K."/>
            <person name="Young C.R."/>
            <person name="Angers B."/>
            <person name="Qian P.Y."/>
        </authorList>
    </citation>
    <scope>NUCLEOTIDE SEQUENCE</scope>
    <source>
        <strain evidence="2">R07B-5</strain>
    </source>
</reference>
<accession>A0AAD9KX48</accession>
<feature type="domain" description="Apple" evidence="1">
    <location>
        <begin position="8"/>
        <end position="91"/>
    </location>
</feature>